<dbReference type="PANTHER" id="PTHR43080">
    <property type="entry name" value="CBS DOMAIN-CONTAINING PROTEIN CBSX3, MITOCHONDRIAL"/>
    <property type="match status" value="1"/>
</dbReference>
<dbReference type="EMBL" id="JADKBR010000015">
    <property type="protein sequence ID" value="MBK8890877.1"/>
    <property type="molecule type" value="Genomic_DNA"/>
</dbReference>
<keyword evidence="1 2" id="KW-0129">CBS domain</keyword>
<dbReference type="InterPro" id="IPR000644">
    <property type="entry name" value="CBS_dom"/>
</dbReference>
<dbReference type="Pfam" id="PF00571">
    <property type="entry name" value="CBS"/>
    <property type="match status" value="2"/>
</dbReference>
<feature type="domain" description="CBS" evidence="3">
    <location>
        <begin position="11"/>
        <end position="69"/>
    </location>
</feature>
<evidence type="ECO:0000256" key="2">
    <source>
        <dbReference type="PROSITE-ProRule" id="PRU00703"/>
    </source>
</evidence>
<dbReference type="PANTHER" id="PTHR43080:SF2">
    <property type="entry name" value="CBS DOMAIN-CONTAINING PROTEIN"/>
    <property type="match status" value="1"/>
</dbReference>
<dbReference type="Gene3D" id="3.10.580.10">
    <property type="entry name" value="CBS-domain"/>
    <property type="match status" value="1"/>
</dbReference>
<name>A0A9D7LV64_9RHOO</name>
<dbReference type="AlphaFoldDB" id="A0A9D7LV64"/>
<dbReference type="SUPFAM" id="SSF54631">
    <property type="entry name" value="CBS-domain pair"/>
    <property type="match status" value="1"/>
</dbReference>
<reference evidence="5" key="1">
    <citation type="journal article" date="2021" name="Nat. Commun.">
        <title>Connecting structure to function with the recovery of over 1000 high-quality metagenome-assembled genomes from activated sludge using long-read sequencing.</title>
        <authorList>
            <person name="Singleton C.M."/>
            <person name="Petriglieri F."/>
            <person name="Kristensen J.M."/>
            <person name="Kirkegaard R.H."/>
            <person name="Michaelsen T.Y."/>
            <person name="Andersen M.H."/>
            <person name="Kondrotaite Z."/>
            <person name="Karst S.M."/>
            <person name="Dueholm M.S."/>
            <person name="Nielsen P.H."/>
            <person name="Albertsen M."/>
        </authorList>
    </citation>
    <scope>NUCLEOTIDE SEQUENCE [LARGE SCALE GENOMIC DNA]</scope>
</reference>
<sequence length="144" mass="15832">MPNRQVSEVIGQRTFPIAAPDTTVREAAIVMKEWDSSAVLVMEDGALVGICTERDIVFRAIAAGCIPATTCVSIIMTRDVQTIHRDKPFGHALHLMYEGGFRHIPVVDDTGRPVGLLAAHDALDLDGLQMEQELVRREEITVIL</sequence>
<comment type="caution">
    <text evidence="4">The sequence shown here is derived from an EMBL/GenBank/DDBJ whole genome shotgun (WGS) entry which is preliminary data.</text>
</comment>
<organism evidence="4 5">
    <name type="scientific">Candidatus Dechloromonas phosphorivorans</name>
    <dbReference type="NCBI Taxonomy" id="2899244"/>
    <lineage>
        <taxon>Bacteria</taxon>
        <taxon>Pseudomonadati</taxon>
        <taxon>Pseudomonadota</taxon>
        <taxon>Betaproteobacteria</taxon>
        <taxon>Rhodocyclales</taxon>
        <taxon>Azonexaceae</taxon>
        <taxon>Dechloromonas</taxon>
    </lineage>
</organism>
<accession>A0A9D7LV64</accession>
<evidence type="ECO:0000313" key="4">
    <source>
        <dbReference type="EMBL" id="MBK8890877.1"/>
    </source>
</evidence>
<gene>
    <name evidence="4" type="ORF">IPN75_11070</name>
</gene>
<evidence type="ECO:0000313" key="5">
    <source>
        <dbReference type="Proteomes" id="UP000808146"/>
    </source>
</evidence>
<dbReference type="InterPro" id="IPR051257">
    <property type="entry name" value="Diverse_CBS-Domain"/>
</dbReference>
<feature type="domain" description="CBS" evidence="3">
    <location>
        <begin position="76"/>
        <end position="134"/>
    </location>
</feature>
<dbReference type="PROSITE" id="PS51371">
    <property type="entry name" value="CBS"/>
    <property type="match status" value="2"/>
</dbReference>
<dbReference type="InterPro" id="IPR046342">
    <property type="entry name" value="CBS_dom_sf"/>
</dbReference>
<dbReference type="Proteomes" id="UP000808146">
    <property type="component" value="Unassembled WGS sequence"/>
</dbReference>
<dbReference type="SMART" id="SM00116">
    <property type="entry name" value="CBS"/>
    <property type="match status" value="2"/>
</dbReference>
<evidence type="ECO:0000259" key="3">
    <source>
        <dbReference type="PROSITE" id="PS51371"/>
    </source>
</evidence>
<proteinExistence type="predicted"/>
<evidence type="ECO:0000256" key="1">
    <source>
        <dbReference type="ARBA" id="ARBA00023122"/>
    </source>
</evidence>
<protein>
    <submittedName>
        <fullName evidence="4">CBS domain-containing protein</fullName>
    </submittedName>
</protein>